<dbReference type="RefSeq" id="WP_227778575.1">
    <property type="nucleotide sequence ID" value="NZ_BAABKX010000024.1"/>
</dbReference>
<proteinExistence type="predicted"/>
<evidence type="ECO:0000259" key="2">
    <source>
        <dbReference type="Pfam" id="PF16169"/>
    </source>
</evidence>
<evidence type="ECO:0008006" key="5">
    <source>
        <dbReference type="Google" id="ProtNLM"/>
    </source>
</evidence>
<dbReference type="InterPro" id="IPR026935">
    <property type="entry name" value="BtrH_N"/>
</dbReference>
<reference evidence="3 4" key="1">
    <citation type="journal article" date="2019" name="Int. J. Syst. Evol. Microbiol.">
        <title>The Global Catalogue of Microorganisms (GCM) 10K type strain sequencing project: providing services to taxonomists for standard genome sequencing and annotation.</title>
        <authorList>
            <consortium name="The Broad Institute Genomics Platform"/>
            <consortium name="The Broad Institute Genome Sequencing Center for Infectious Disease"/>
            <person name="Wu L."/>
            <person name="Ma J."/>
        </authorList>
    </citation>
    <scope>NUCLEOTIDE SEQUENCE [LARGE SCALE GENOMIC DNA]</scope>
    <source>
        <strain evidence="3 4">JCM 17504</strain>
    </source>
</reference>
<organism evidence="3 4">
    <name type="scientific">Haladaptatus pallidirubidus</name>
    <dbReference type="NCBI Taxonomy" id="1008152"/>
    <lineage>
        <taxon>Archaea</taxon>
        <taxon>Methanobacteriati</taxon>
        <taxon>Methanobacteriota</taxon>
        <taxon>Stenosarchaea group</taxon>
        <taxon>Halobacteria</taxon>
        <taxon>Halobacteriales</taxon>
        <taxon>Haladaptataceae</taxon>
        <taxon>Haladaptatus</taxon>
    </lineage>
</organism>
<keyword evidence="4" id="KW-1185">Reference proteome</keyword>
<evidence type="ECO:0000313" key="3">
    <source>
        <dbReference type="EMBL" id="GAA5063029.1"/>
    </source>
</evidence>
<feature type="domain" description="Butirosin biosynthesis protein H N-terminal" evidence="1">
    <location>
        <begin position="13"/>
        <end position="137"/>
    </location>
</feature>
<dbReference type="GeneID" id="68617142"/>
<dbReference type="AlphaFoldDB" id="A0AAV3UQ42"/>
<name>A0AAV3UQ42_9EURY</name>
<dbReference type="InterPro" id="IPR032369">
    <property type="entry name" value="DUF4872"/>
</dbReference>
<accession>A0AAV3UQ42</accession>
<evidence type="ECO:0000313" key="4">
    <source>
        <dbReference type="Proteomes" id="UP001501729"/>
    </source>
</evidence>
<dbReference type="Gene3D" id="3.90.70.10">
    <property type="entry name" value="Cysteine proteinases"/>
    <property type="match status" value="1"/>
</dbReference>
<protein>
    <recommendedName>
        <fullName evidence="5">Butirosin biosynthesis protein H, N-terminal</fullName>
    </recommendedName>
</protein>
<evidence type="ECO:0000259" key="1">
    <source>
        <dbReference type="Pfam" id="PF14399"/>
    </source>
</evidence>
<comment type="caution">
    <text evidence="3">The sequence shown here is derived from an EMBL/GenBank/DDBJ whole genome shotgun (WGS) entry which is preliminary data.</text>
</comment>
<dbReference type="Proteomes" id="UP001501729">
    <property type="component" value="Unassembled WGS sequence"/>
</dbReference>
<gene>
    <name evidence="3" type="ORF">GCM10025751_51010</name>
</gene>
<dbReference type="Pfam" id="PF14399">
    <property type="entry name" value="BtrH_N"/>
    <property type="match status" value="1"/>
</dbReference>
<dbReference type="Pfam" id="PF16169">
    <property type="entry name" value="DUF4872"/>
    <property type="match status" value="1"/>
</dbReference>
<sequence>MELSSYVHSPGAHCGSASLRNLADFYGWELNESLCFGFGSGLGFSYYERGPASRVIMGRNGGLEAGFFETLGIEYLERSGQEWKTAWDAVREHIEEGVPVMLFVDLYYLDYFDTNTHFGPHILLCVGIDGDEVLLSDSEFESIQRLPISHLRNAWNSEYGFGPLDNRWLVVQIPSVETDRTTAAETAVEHTVTMMLAPGDGDWDTGGIAAIRRFATDLPNWTELEDTSWCARFAYQNIERRGTGGGAFRRLYAEFLNEVAEDVDLPADVANRLHDIADDWTQLSTTLKDASESDGTEQERLLDDASTQANAIADREEQLFTQLRKR</sequence>
<feature type="domain" description="DUF4872" evidence="2">
    <location>
        <begin position="151"/>
        <end position="323"/>
    </location>
</feature>
<dbReference type="EMBL" id="BAABKX010000024">
    <property type="protein sequence ID" value="GAA5063029.1"/>
    <property type="molecule type" value="Genomic_DNA"/>
</dbReference>